<comment type="catalytic activity">
    <reaction evidence="11">
        <text>1'-[1,2-diacyl-sn-glycero-3-phospho],3'-[1-acyl-sn-glycero-3-phospho]-glycerol + a 1,2-diacyl-sn-glycero-3-phosphocholine = a cardiolipin + a 1-acyl-sn-glycero-3-phosphocholine</text>
        <dbReference type="Rhea" id="RHEA:33731"/>
        <dbReference type="ChEBI" id="CHEBI:57643"/>
        <dbReference type="ChEBI" id="CHEBI:58168"/>
        <dbReference type="ChEBI" id="CHEBI:62237"/>
        <dbReference type="ChEBI" id="CHEBI:64743"/>
    </reaction>
    <physiologicalReaction direction="left-to-right" evidence="11">
        <dbReference type="Rhea" id="RHEA:33732"/>
    </physiologicalReaction>
    <physiologicalReaction direction="right-to-left" evidence="11">
        <dbReference type="Rhea" id="RHEA:33733"/>
    </physiologicalReaction>
</comment>
<keyword evidence="6" id="KW-0443">Lipid metabolism</keyword>
<feature type="transmembrane region" description="Helical" evidence="13">
    <location>
        <begin position="226"/>
        <end position="246"/>
    </location>
</feature>
<dbReference type="PANTHER" id="PTHR12497">
    <property type="entry name" value="TAZ PROTEIN TAFAZZIN"/>
    <property type="match status" value="1"/>
</dbReference>
<dbReference type="GO" id="GO:0035965">
    <property type="term" value="P:cardiolipin acyl-chain remodeling"/>
    <property type="evidence" value="ECO:0007669"/>
    <property type="project" value="TreeGrafter"/>
</dbReference>
<keyword evidence="5" id="KW-0999">Mitochondrion inner membrane</keyword>
<protein>
    <recommendedName>
        <fullName evidence="13">Tafazzin family protein</fullName>
    </recommendedName>
</protein>
<evidence type="ECO:0000256" key="8">
    <source>
        <dbReference type="ARBA" id="ARBA00023136"/>
    </source>
</evidence>
<comment type="similarity">
    <text evidence="2 13">Belongs to the taffazin family.</text>
</comment>
<dbReference type="GO" id="GO:0047184">
    <property type="term" value="F:1-acylglycerophosphocholine O-acyltransferase activity"/>
    <property type="evidence" value="ECO:0007669"/>
    <property type="project" value="TreeGrafter"/>
</dbReference>
<name>A0A1I7XDX8_HETBA</name>
<evidence type="ECO:0000256" key="2">
    <source>
        <dbReference type="ARBA" id="ARBA00010524"/>
    </source>
</evidence>
<comment type="catalytic activity">
    <reaction evidence="12">
        <text>1,2-di-(9Z-octadecenoyl)-sn-glycero-3-phosphocholine + 1-hexadecanoyl-sn-glycero-3-phosphocholine = 1-hexadecanoyl-2-(9Z-octadecenoyl)-sn-glycero-3-phosphocholine + 1-(9Z-octadecenoyl)-sn-glycero-3-phosphocholine</text>
        <dbReference type="Rhea" id="RHEA:43816"/>
        <dbReference type="ChEBI" id="CHEBI:28610"/>
        <dbReference type="ChEBI" id="CHEBI:72998"/>
        <dbReference type="ChEBI" id="CHEBI:73001"/>
        <dbReference type="ChEBI" id="CHEBI:74669"/>
    </reaction>
    <physiologicalReaction direction="left-to-right" evidence="12">
        <dbReference type="Rhea" id="RHEA:43817"/>
    </physiologicalReaction>
    <physiologicalReaction direction="right-to-left" evidence="12">
        <dbReference type="Rhea" id="RHEA:43818"/>
    </physiologicalReaction>
</comment>
<evidence type="ECO:0000256" key="6">
    <source>
        <dbReference type="ARBA" id="ARBA00023098"/>
    </source>
</evidence>
<keyword evidence="8 13" id="KW-0472">Membrane</keyword>
<comment type="subcellular location">
    <subcellularLocation>
        <location evidence="1">Mitochondrion inner membrane</location>
        <topology evidence="1">Peripheral membrane protein</topology>
        <orientation evidence="1">Intermembrane side</orientation>
    </subcellularLocation>
    <subcellularLocation>
        <location evidence="10">Mitochondrion outer membrane</location>
        <topology evidence="10">Peripheral membrane protein</topology>
        <orientation evidence="10">Intermembrane side</orientation>
    </subcellularLocation>
</comment>
<proteinExistence type="inferred from homology"/>
<keyword evidence="3" id="KW-0808">Transferase</keyword>
<keyword evidence="15" id="KW-1185">Reference proteome</keyword>
<evidence type="ECO:0000259" key="14">
    <source>
        <dbReference type="SMART" id="SM00563"/>
    </source>
</evidence>
<sequence length="258" mass="29788">MGFVSSISKFLFIGGVNKIIVHNKQQFMTAWEDRSRPLITVANHRSNIDDPLMWTMLSIREMIRNIDRHRYTLAAHNICFSKQWHTNIFSLGRCVPCVRGAGVYQEGMNFCVDKLNQNGWVHIFPEGRVTESPLRFKWGIGRLIMDSKAAPVVLPIWCTNMQKVWPVHPPYYPRFGHVSSFLNTIFYVFYFNFYETVPQHFRITMVSSRKQSIVEAAEQHFDKNTIILIVNLIILTVLMGLLYMVATSAMAAGGKDEH</sequence>
<evidence type="ECO:0000313" key="16">
    <source>
        <dbReference type="WBParaSite" id="Hba_15741"/>
    </source>
</evidence>
<dbReference type="InterPro" id="IPR000872">
    <property type="entry name" value="Tafazzin"/>
</dbReference>
<evidence type="ECO:0000256" key="7">
    <source>
        <dbReference type="ARBA" id="ARBA00023128"/>
    </source>
</evidence>
<evidence type="ECO:0000256" key="10">
    <source>
        <dbReference type="ARBA" id="ARBA00024323"/>
    </source>
</evidence>
<evidence type="ECO:0000256" key="3">
    <source>
        <dbReference type="ARBA" id="ARBA00022679"/>
    </source>
</evidence>
<feature type="domain" description="Phospholipid/glycerol acyltransferase" evidence="14">
    <location>
        <begin position="38"/>
        <end position="161"/>
    </location>
</feature>
<dbReference type="Pfam" id="PF01553">
    <property type="entry name" value="Acyltransferase"/>
    <property type="match status" value="1"/>
</dbReference>
<evidence type="ECO:0000256" key="1">
    <source>
        <dbReference type="ARBA" id="ARBA00004137"/>
    </source>
</evidence>
<accession>A0A1I7XDX8</accession>
<evidence type="ECO:0000256" key="13">
    <source>
        <dbReference type="RuleBase" id="RU365062"/>
    </source>
</evidence>
<evidence type="ECO:0000256" key="11">
    <source>
        <dbReference type="ARBA" id="ARBA00047906"/>
    </source>
</evidence>
<dbReference type="GO" id="GO:0005743">
    <property type="term" value="C:mitochondrial inner membrane"/>
    <property type="evidence" value="ECO:0007669"/>
    <property type="project" value="UniProtKB-SubCell"/>
</dbReference>
<evidence type="ECO:0000256" key="9">
    <source>
        <dbReference type="ARBA" id="ARBA00023315"/>
    </source>
</evidence>
<evidence type="ECO:0000256" key="12">
    <source>
        <dbReference type="ARBA" id="ARBA00049543"/>
    </source>
</evidence>
<dbReference type="SUPFAM" id="SSF69593">
    <property type="entry name" value="Glycerol-3-phosphate (1)-acyltransferase"/>
    <property type="match status" value="1"/>
</dbReference>
<dbReference type="InterPro" id="IPR002123">
    <property type="entry name" value="Plipid/glycerol_acylTrfase"/>
</dbReference>
<keyword evidence="13" id="KW-1133">Transmembrane helix</keyword>
<dbReference type="GO" id="GO:0005741">
    <property type="term" value="C:mitochondrial outer membrane"/>
    <property type="evidence" value="ECO:0007669"/>
    <property type="project" value="UniProtKB-SubCell"/>
</dbReference>
<evidence type="ECO:0000313" key="15">
    <source>
        <dbReference type="Proteomes" id="UP000095283"/>
    </source>
</evidence>
<keyword evidence="7" id="KW-0496">Mitochondrion</keyword>
<evidence type="ECO:0000256" key="5">
    <source>
        <dbReference type="ARBA" id="ARBA00022792"/>
    </source>
</evidence>
<reference evidence="16" key="1">
    <citation type="submission" date="2016-11" db="UniProtKB">
        <authorList>
            <consortium name="WormBaseParasite"/>
        </authorList>
    </citation>
    <scope>IDENTIFICATION</scope>
</reference>
<dbReference type="WBParaSite" id="Hba_15741">
    <property type="protein sequence ID" value="Hba_15741"/>
    <property type="gene ID" value="Hba_15741"/>
</dbReference>
<dbReference type="CDD" id="cd07989">
    <property type="entry name" value="LPLAT_AGPAT-like"/>
    <property type="match status" value="1"/>
</dbReference>
<dbReference type="Proteomes" id="UP000095283">
    <property type="component" value="Unplaced"/>
</dbReference>
<dbReference type="PRINTS" id="PR00979">
    <property type="entry name" value="TAFAZZIN"/>
</dbReference>
<dbReference type="GO" id="GO:0007007">
    <property type="term" value="P:inner mitochondrial membrane organization"/>
    <property type="evidence" value="ECO:0007669"/>
    <property type="project" value="TreeGrafter"/>
</dbReference>
<dbReference type="AlphaFoldDB" id="A0A1I7XDX8"/>
<evidence type="ECO:0000256" key="4">
    <source>
        <dbReference type="ARBA" id="ARBA00022787"/>
    </source>
</evidence>
<dbReference type="SMART" id="SM00563">
    <property type="entry name" value="PlsC"/>
    <property type="match status" value="1"/>
</dbReference>
<keyword evidence="9" id="KW-0012">Acyltransferase</keyword>
<dbReference type="PANTHER" id="PTHR12497:SF0">
    <property type="entry name" value="TAFAZZIN"/>
    <property type="match status" value="1"/>
</dbReference>
<keyword evidence="4" id="KW-1000">Mitochondrion outer membrane</keyword>
<keyword evidence="13" id="KW-0812">Transmembrane</keyword>
<organism evidence="15 16">
    <name type="scientific">Heterorhabditis bacteriophora</name>
    <name type="common">Entomopathogenic nematode worm</name>
    <dbReference type="NCBI Taxonomy" id="37862"/>
    <lineage>
        <taxon>Eukaryota</taxon>
        <taxon>Metazoa</taxon>
        <taxon>Ecdysozoa</taxon>
        <taxon>Nematoda</taxon>
        <taxon>Chromadorea</taxon>
        <taxon>Rhabditida</taxon>
        <taxon>Rhabditina</taxon>
        <taxon>Rhabditomorpha</taxon>
        <taxon>Strongyloidea</taxon>
        <taxon>Heterorhabditidae</taxon>
        <taxon>Heterorhabditis</taxon>
    </lineage>
</organism>